<dbReference type="PANTHER" id="PTHR37331:SF1">
    <property type="entry name" value="YALI0F11671P"/>
    <property type="match status" value="1"/>
</dbReference>
<protein>
    <submittedName>
        <fullName evidence="2">Uncharacterized protein</fullName>
    </submittedName>
</protein>
<name>A0A8H7PJF4_9FUNG</name>
<sequence>MLSVIRTNALRPSALLKPFSTTAFLSTSRKSTPDKSRPDVHYYAADDNQPGSKKYPVSFLSDKELPSGSAIEDFPRAVIGWSASEGEINPRTFAENEEFADLLHKVIGDNVDKVDDSSLKGMAEWQQEGWLHVADERNPPPWGRIPLPEDIFGSVLLSKGIIQPNTYQRMPSHRFVTSNGLFQLSNPMQNILRSTLLEEVKQSKK</sequence>
<comment type="caution">
    <text evidence="2">The sequence shown here is derived from an EMBL/GenBank/DDBJ whole genome shotgun (WGS) entry which is preliminary data.</text>
</comment>
<accession>A0A8H7PJF4</accession>
<evidence type="ECO:0000313" key="3">
    <source>
        <dbReference type="Proteomes" id="UP000612746"/>
    </source>
</evidence>
<proteinExistence type="predicted"/>
<evidence type="ECO:0000256" key="1">
    <source>
        <dbReference type="SAM" id="MobiDB-lite"/>
    </source>
</evidence>
<dbReference type="OrthoDB" id="5397701at2759"/>
<dbReference type="PANTHER" id="PTHR37331">
    <property type="entry name" value="YALI0F11671P"/>
    <property type="match status" value="1"/>
</dbReference>
<dbReference type="Proteomes" id="UP000612746">
    <property type="component" value="Unassembled WGS sequence"/>
</dbReference>
<organism evidence="2 3">
    <name type="scientific">Umbelopsis vinacea</name>
    <dbReference type="NCBI Taxonomy" id="44442"/>
    <lineage>
        <taxon>Eukaryota</taxon>
        <taxon>Fungi</taxon>
        <taxon>Fungi incertae sedis</taxon>
        <taxon>Mucoromycota</taxon>
        <taxon>Mucoromycotina</taxon>
        <taxon>Umbelopsidomycetes</taxon>
        <taxon>Umbelopsidales</taxon>
        <taxon>Umbelopsidaceae</taxon>
        <taxon>Umbelopsis</taxon>
    </lineage>
</organism>
<dbReference type="EMBL" id="JAEPRA010000015">
    <property type="protein sequence ID" value="KAG2175083.1"/>
    <property type="molecule type" value="Genomic_DNA"/>
</dbReference>
<reference evidence="2" key="1">
    <citation type="submission" date="2020-12" db="EMBL/GenBank/DDBJ databases">
        <title>Metabolic potential, ecology and presence of endohyphal bacteria is reflected in genomic diversity of Mucoromycotina.</title>
        <authorList>
            <person name="Muszewska A."/>
            <person name="Okrasinska A."/>
            <person name="Steczkiewicz K."/>
            <person name="Drgas O."/>
            <person name="Orlowska M."/>
            <person name="Perlinska-Lenart U."/>
            <person name="Aleksandrzak-Piekarczyk T."/>
            <person name="Szatraj K."/>
            <person name="Zielenkiewicz U."/>
            <person name="Pilsyk S."/>
            <person name="Malc E."/>
            <person name="Mieczkowski P."/>
            <person name="Kruszewska J.S."/>
            <person name="Biernat P."/>
            <person name="Pawlowska J."/>
        </authorList>
    </citation>
    <scope>NUCLEOTIDE SEQUENCE</scope>
    <source>
        <strain evidence="2">WA0000051536</strain>
    </source>
</reference>
<keyword evidence="3" id="KW-1185">Reference proteome</keyword>
<evidence type="ECO:0000313" key="2">
    <source>
        <dbReference type="EMBL" id="KAG2175083.1"/>
    </source>
</evidence>
<feature type="compositionally biased region" description="Basic and acidic residues" evidence="1">
    <location>
        <begin position="31"/>
        <end position="40"/>
    </location>
</feature>
<gene>
    <name evidence="2" type="ORF">INT44_007561</name>
</gene>
<dbReference type="AlphaFoldDB" id="A0A8H7PJF4"/>
<feature type="region of interest" description="Disordered" evidence="1">
    <location>
        <begin position="27"/>
        <end position="48"/>
    </location>
</feature>